<dbReference type="Proteomes" id="UP000297762">
    <property type="component" value="Unassembled WGS sequence"/>
</dbReference>
<dbReference type="NCBIfam" id="TIGR04332">
    <property type="entry name" value="gamma_Glu_sys"/>
    <property type="match status" value="1"/>
</dbReference>
<dbReference type="EMBL" id="RQGF01000042">
    <property type="protein sequence ID" value="TGL58334.1"/>
    <property type="molecule type" value="Genomic_DNA"/>
</dbReference>
<evidence type="ECO:0000313" key="3">
    <source>
        <dbReference type="Proteomes" id="UP000297762"/>
    </source>
</evidence>
<name>A0A4R9K005_9LEPT</name>
<evidence type="ECO:0000313" key="2">
    <source>
        <dbReference type="EMBL" id="TGL58334.1"/>
    </source>
</evidence>
<organism evidence="2 3">
    <name type="scientific">Leptospira sarikeiensis</name>
    <dbReference type="NCBI Taxonomy" id="2484943"/>
    <lineage>
        <taxon>Bacteria</taxon>
        <taxon>Pseudomonadati</taxon>
        <taxon>Spirochaetota</taxon>
        <taxon>Spirochaetia</taxon>
        <taxon>Leptospirales</taxon>
        <taxon>Leptospiraceae</taxon>
        <taxon>Leptospira</taxon>
    </lineage>
</organism>
<feature type="transmembrane region" description="Helical" evidence="1">
    <location>
        <begin position="338"/>
        <end position="356"/>
    </location>
</feature>
<dbReference type="OrthoDB" id="6233025at2"/>
<sequence length="370" mass="41550">MKGLYWKSSQRKVLYFIILAILSLFGSYLVEHFKIQKLQDNYSEKMEAASLASKAFQSIRSEKIRLHRKIDPIADPTGSGLIGEFFTPVTSNLGNLRAKQTSINPNFAALVFDYLVRAGVKKGDKVAVSLSGSFPALNIAVYSAAQVLDIDLVIISSFTSSQWGANDPEFLWPDMERVLINQKVLKYASSVYTWGGVEDQAFGIQEEGFNSLKAAASKRSFPILKSKNYEESFEERIKLYSFRLPISEYKAYINVGGGTVSVGTKKSSSDFSPGLNLKHPIRSGGRDSVMKRFARVGVPVIHIVRIEELARENGFTLTPNKLPNIGEGKIFQRQEYNLWLSGSVLFGILFLLYLFFKRDSFIEEDRDESI</sequence>
<proteinExistence type="predicted"/>
<protein>
    <submittedName>
        <fullName evidence="2">Poly-gamma-glutamate system protein</fullName>
    </submittedName>
</protein>
<dbReference type="AlphaFoldDB" id="A0A4R9K005"/>
<keyword evidence="1" id="KW-1133">Transmembrane helix</keyword>
<dbReference type="InterPro" id="IPR027602">
    <property type="entry name" value="PGA_system"/>
</dbReference>
<keyword evidence="3" id="KW-1185">Reference proteome</keyword>
<dbReference type="RefSeq" id="WP_135651340.1">
    <property type="nucleotide sequence ID" value="NZ_RQGF01000042.1"/>
</dbReference>
<keyword evidence="1" id="KW-0472">Membrane</keyword>
<accession>A0A4R9K005</accession>
<comment type="caution">
    <text evidence="2">The sequence shown here is derived from an EMBL/GenBank/DDBJ whole genome shotgun (WGS) entry which is preliminary data.</text>
</comment>
<evidence type="ECO:0000256" key="1">
    <source>
        <dbReference type="SAM" id="Phobius"/>
    </source>
</evidence>
<keyword evidence="1" id="KW-0812">Transmembrane</keyword>
<gene>
    <name evidence="2" type="primary">pgsW</name>
    <name evidence="2" type="ORF">EHQ64_18775</name>
</gene>
<reference evidence="2" key="1">
    <citation type="journal article" date="2019" name="PLoS Negl. Trop. Dis.">
        <title>Revisiting the worldwide diversity of Leptospira species in the environment.</title>
        <authorList>
            <person name="Vincent A.T."/>
            <person name="Schiettekatte O."/>
            <person name="Bourhy P."/>
            <person name="Veyrier F.J."/>
            <person name="Picardeau M."/>
        </authorList>
    </citation>
    <scope>NUCLEOTIDE SEQUENCE [LARGE SCALE GENOMIC DNA]</scope>
    <source>
        <strain evidence="2">201702455</strain>
    </source>
</reference>
<feature type="transmembrane region" description="Helical" evidence="1">
    <location>
        <begin position="12"/>
        <end position="30"/>
    </location>
</feature>